<evidence type="ECO:0000256" key="3">
    <source>
        <dbReference type="ARBA" id="ARBA00021907"/>
    </source>
</evidence>
<evidence type="ECO:0000256" key="11">
    <source>
        <dbReference type="SAM" id="Phobius"/>
    </source>
</evidence>
<dbReference type="Pfam" id="PF02687">
    <property type="entry name" value="FtsX"/>
    <property type="match status" value="1"/>
</dbReference>
<evidence type="ECO:0000256" key="2">
    <source>
        <dbReference type="ARBA" id="ARBA00007379"/>
    </source>
</evidence>
<feature type="compositionally biased region" description="Basic residues" evidence="10">
    <location>
        <begin position="27"/>
        <end position="49"/>
    </location>
</feature>
<dbReference type="PANTHER" id="PTHR47755">
    <property type="entry name" value="CELL DIVISION PROTEIN FTSX"/>
    <property type="match status" value="1"/>
</dbReference>
<evidence type="ECO:0000259" key="12">
    <source>
        <dbReference type="Pfam" id="PF02687"/>
    </source>
</evidence>
<evidence type="ECO:0000256" key="8">
    <source>
        <dbReference type="ARBA" id="ARBA00023136"/>
    </source>
</evidence>
<sequence length="360" mass="40234">MTEAKKTIVEKPEKSVDGASSKESKTKKLKKVTKKSLRTMQKTRSKHPVRTQARIVKYGTSGFRRNIWLSSAATVVMAITLIILFVTVVASVILTSTADLMKDKIDITVYVKPNTSQEVLDELTSIISNDKNVKSVETSTSEEEYDKFLEENAESDDVINILDEDMRKLMIAKMQGTMRIKVYNVDDLTSIKDLVETDEVFKQYTDKEKAPTYDVNQAEIATITSWARIARTGGLILAVVFLVISVLIIFSTIRMAIFSRREEIYMMKLVGAEKRFIRGPFLVEAEICGVIAGVVAATISYFGFMFMAPKLSSYGIDVTAITDVLQSNKLILVYLVFIAAGMIIGRVSARLAVSKYLHKT</sequence>
<organism evidence="14 15">
    <name type="scientific">Candidatus Nanosyncoccus alces</name>
    <dbReference type="NCBI Taxonomy" id="2171997"/>
    <lineage>
        <taxon>Bacteria</taxon>
        <taxon>Candidatus Saccharimonadota</taxon>
        <taxon>Candidatus Nanosyncoccalia</taxon>
        <taxon>Candidatus Nanosyncoccales</taxon>
        <taxon>Candidatus Nanosyncoccaceae</taxon>
        <taxon>Candidatus Nanosyncoccus</taxon>
    </lineage>
</organism>
<evidence type="ECO:0000256" key="5">
    <source>
        <dbReference type="ARBA" id="ARBA00022618"/>
    </source>
</evidence>
<feature type="domain" description="ABC3 transporter permease C-terminal" evidence="12">
    <location>
        <begin position="236"/>
        <end position="355"/>
    </location>
</feature>
<evidence type="ECO:0000256" key="1">
    <source>
        <dbReference type="ARBA" id="ARBA00004651"/>
    </source>
</evidence>
<protein>
    <recommendedName>
        <fullName evidence="3">Cell division protein FtsX</fullName>
    </recommendedName>
</protein>
<keyword evidence="8 11" id="KW-0472">Membrane</keyword>
<evidence type="ECO:0000256" key="10">
    <source>
        <dbReference type="SAM" id="MobiDB-lite"/>
    </source>
</evidence>
<dbReference type="Pfam" id="PF18075">
    <property type="entry name" value="FtsX_ECD"/>
    <property type="match status" value="1"/>
</dbReference>
<dbReference type="Gene3D" id="3.30.70.3040">
    <property type="match status" value="1"/>
</dbReference>
<feature type="transmembrane region" description="Helical" evidence="11">
    <location>
        <begin position="67"/>
        <end position="94"/>
    </location>
</feature>
<keyword evidence="15" id="KW-1185">Reference proteome</keyword>
<dbReference type="InterPro" id="IPR040690">
    <property type="entry name" value="FtsX_ECD"/>
</dbReference>
<proteinExistence type="inferred from homology"/>
<comment type="caution">
    <text evidence="14">The sequence shown here is derived from an EMBL/GenBank/DDBJ whole genome shotgun (WGS) entry which is preliminary data.</text>
</comment>
<feature type="region of interest" description="Disordered" evidence="10">
    <location>
        <begin position="1"/>
        <end position="50"/>
    </location>
</feature>
<keyword evidence="7 11" id="KW-1133">Transmembrane helix</keyword>
<reference evidence="14 15" key="1">
    <citation type="journal article" date="2018" name="bioRxiv">
        <title>Evidence of independent acquisition and adaption of ultra-small bacteria to human hosts across the highly diverse yet reduced genomes of the phylum Saccharibacteria.</title>
        <authorList>
            <person name="McLean J.S."/>
            <person name="Bor B."/>
            <person name="To T.T."/>
            <person name="Liu Q."/>
            <person name="Kearns K.A."/>
            <person name="Solden L.M."/>
            <person name="Wrighton K.C."/>
            <person name="He X."/>
            <person name="Shi W."/>
        </authorList>
    </citation>
    <scope>NUCLEOTIDE SEQUENCE [LARGE SCALE GENOMIC DNA]</scope>
    <source>
        <strain evidence="14 15">TM7_G3_2_Rum_HOT_351B</strain>
    </source>
</reference>
<keyword evidence="6 11" id="KW-0812">Transmembrane</keyword>
<keyword evidence="9" id="KW-0131">Cell cycle</keyword>
<feature type="compositionally biased region" description="Basic and acidic residues" evidence="10">
    <location>
        <begin position="1"/>
        <end position="26"/>
    </location>
</feature>
<feature type="transmembrane region" description="Helical" evidence="11">
    <location>
        <begin position="235"/>
        <end position="258"/>
    </location>
</feature>
<gene>
    <name evidence="14" type="primary">ftsX</name>
    <name evidence="14" type="ORF">G3RUM_00135</name>
</gene>
<name>A0ABY0FQ73_9BACT</name>
<accession>A0ABY0FQ73</accession>
<dbReference type="PANTHER" id="PTHR47755:SF1">
    <property type="entry name" value="CELL DIVISION PROTEIN FTSX"/>
    <property type="match status" value="1"/>
</dbReference>
<dbReference type="InterPro" id="IPR004513">
    <property type="entry name" value="FtsX"/>
</dbReference>
<dbReference type="EMBL" id="PRLM01000001">
    <property type="protein sequence ID" value="RYC75192.1"/>
    <property type="molecule type" value="Genomic_DNA"/>
</dbReference>
<dbReference type="InterPro" id="IPR003838">
    <property type="entry name" value="ABC3_permease_C"/>
</dbReference>
<dbReference type="RefSeq" id="WP_129734395.1">
    <property type="nucleotide sequence ID" value="NZ_PRLM01000001.1"/>
</dbReference>
<dbReference type="Proteomes" id="UP001191019">
    <property type="component" value="Unassembled WGS sequence"/>
</dbReference>
<evidence type="ECO:0000256" key="7">
    <source>
        <dbReference type="ARBA" id="ARBA00022989"/>
    </source>
</evidence>
<evidence type="ECO:0000313" key="15">
    <source>
        <dbReference type="Proteomes" id="UP001191019"/>
    </source>
</evidence>
<comment type="subcellular location">
    <subcellularLocation>
        <location evidence="1">Cell membrane</location>
        <topology evidence="1">Multi-pass membrane protein</topology>
    </subcellularLocation>
</comment>
<feature type="transmembrane region" description="Helical" evidence="11">
    <location>
        <begin position="279"/>
        <end position="304"/>
    </location>
</feature>
<dbReference type="PIRSF" id="PIRSF003097">
    <property type="entry name" value="FtsX"/>
    <property type="match status" value="1"/>
</dbReference>
<keyword evidence="5 14" id="KW-0132">Cell division</keyword>
<evidence type="ECO:0000256" key="6">
    <source>
        <dbReference type="ARBA" id="ARBA00022692"/>
    </source>
</evidence>
<reference evidence="14 15" key="2">
    <citation type="journal article" date="2020" name="Cell Rep.">
        <title>Acquisition and Adaptation of Ultra-small Parasitic Reduced Genome Bacteria to Mammalian Hosts.</title>
        <authorList>
            <person name="McLean J.S."/>
            <person name="Bor B."/>
            <person name="Kerns K.A."/>
            <person name="Liu Q."/>
            <person name="To T.T."/>
            <person name="Solden L."/>
            <person name="Hendrickson E.L."/>
            <person name="Wrighton K."/>
            <person name="Shi W."/>
            <person name="He X."/>
        </authorList>
    </citation>
    <scope>NUCLEOTIDE SEQUENCE [LARGE SCALE GENOMIC DNA]</scope>
    <source>
        <strain evidence="14 15">TM7_G3_2_Rum_HOT_351B</strain>
    </source>
</reference>
<keyword evidence="4" id="KW-1003">Cell membrane</keyword>
<evidence type="ECO:0000256" key="4">
    <source>
        <dbReference type="ARBA" id="ARBA00022475"/>
    </source>
</evidence>
<evidence type="ECO:0000259" key="13">
    <source>
        <dbReference type="Pfam" id="PF18075"/>
    </source>
</evidence>
<dbReference type="GO" id="GO:0051301">
    <property type="term" value="P:cell division"/>
    <property type="evidence" value="ECO:0007669"/>
    <property type="project" value="UniProtKB-KW"/>
</dbReference>
<evidence type="ECO:0000313" key="14">
    <source>
        <dbReference type="EMBL" id="RYC75192.1"/>
    </source>
</evidence>
<comment type="similarity">
    <text evidence="2">Belongs to the ABC-4 integral membrane protein family. FtsX subfamily.</text>
</comment>
<feature type="domain" description="FtsX extracellular" evidence="13">
    <location>
        <begin position="106"/>
        <end position="191"/>
    </location>
</feature>
<feature type="transmembrane region" description="Helical" evidence="11">
    <location>
        <begin position="331"/>
        <end position="349"/>
    </location>
</feature>
<evidence type="ECO:0000256" key="9">
    <source>
        <dbReference type="ARBA" id="ARBA00023306"/>
    </source>
</evidence>